<dbReference type="SMART" id="SM00448">
    <property type="entry name" value="REC"/>
    <property type="match status" value="1"/>
</dbReference>
<dbReference type="InterPro" id="IPR003661">
    <property type="entry name" value="HisK_dim/P_dom"/>
</dbReference>
<protein>
    <recommendedName>
        <fullName evidence="3">histidine kinase</fullName>
        <ecNumber evidence="3">2.7.13.3</ecNumber>
    </recommendedName>
</protein>
<dbReference type="InterPro" id="IPR003594">
    <property type="entry name" value="HATPase_dom"/>
</dbReference>
<evidence type="ECO:0000256" key="1">
    <source>
        <dbReference type="ARBA" id="ARBA00000085"/>
    </source>
</evidence>
<dbReference type="PROSITE" id="PS50109">
    <property type="entry name" value="HIS_KIN"/>
    <property type="match status" value="1"/>
</dbReference>
<keyword evidence="8 15" id="KW-0812">Transmembrane</keyword>
<evidence type="ECO:0000259" key="18">
    <source>
        <dbReference type="PROSITE" id="PS50894"/>
    </source>
</evidence>
<dbReference type="SUPFAM" id="SSF55874">
    <property type="entry name" value="ATPase domain of HSP90 chaperone/DNA topoisomerase II/histidine kinase"/>
    <property type="match status" value="1"/>
</dbReference>
<dbReference type="RefSeq" id="WP_127703191.1">
    <property type="nucleotide sequence ID" value="NZ_SACK01000001.1"/>
</dbReference>
<evidence type="ECO:0000259" key="16">
    <source>
        <dbReference type="PROSITE" id="PS50109"/>
    </source>
</evidence>
<dbReference type="SUPFAM" id="SSF47384">
    <property type="entry name" value="Homodimeric domain of signal transducing histidine kinase"/>
    <property type="match status" value="1"/>
</dbReference>
<dbReference type="InterPro" id="IPR011006">
    <property type="entry name" value="CheY-like_superfamily"/>
</dbReference>
<feature type="domain" description="HPt" evidence="18">
    <location>
        <begin position="725"/>
        <end position="820"/>
    </location>
</feature>
<evidence type="ECO:0000313" key="20">
    <source>
        <dbReference type="Proteomes" id="UP000282759"/>
    </source>
</evidence>
<evidence type="ECO:0000256" key="6">
    <source>
        <dbReference type="ARBA" id="ARBA00022553"/>
    </source>
</evidence>
<evidence type="ECO:0000256" key="9">
    <source>
        <dbReference type="ARBA" id="ARBA00022777"/>
    </source>
</evidence>
<dbReference type="PRINTS" id="PR00344">
    <property type="entry name" value="BCTRLSENSOR"/>
</dbReference>
<evidence type="ECO:0000256" key="14">
    <source>
        <dbReference type="PROSITE-ProRule" id="PRU00169"/>
    </source>
</evidence>
<dbReference type="Gene3D" id="1.20.120.160">
    <property type="entry name" value="HPT domain"/>
    <property type="match status" value="1"/>
</dbReference>
<evidence type="ECO:0000256" key="7">
    <source>
        <dbReference type="ARBA" id="ARBA00022679"/>
    </source>
</evidence>
<dbReference type="Pfam" id="PF00512">
    <property type="entry name" value="HisKA"/>
    <property type="match status" value="1"/>
</dbReference>
<dbReference type="InterPro" id="IPR036097">
    <property type="entry name" value="HisK_dim/P_sf"/>
</dbReference>
<dbReference type="EC" id="2.7.13.3" evidence="3"/>
<evidence type="ECO:0000256" key="12">
    <source>
        <dbReference type="ARBA" id="ARBA00023136"/>
    </source>
</evidence>
<evidence type="ECO:0000256" key="4">
    <source>
        <dbReference type="ARBA" id="ARBA00022475"/>
    </source>
</evidence>
<dbReference type="SMART" id="SM00387">
    <property type="entry name" value="HATPase_c"/>
    <property type="match status" value="1"/>
</dbReference>
<keyword evidence="10" id="KW-0547">Nucleotide-binding</keyword>
<dbReference type="SUPFAM" id="SSF52172">
    <property type="entry name" value="CheY-like"/>
    <property type="match status" value="1"/>
</dbReference>
<dbReference type="CDD" id="cd16922">
    <property type="entry name" value="HATPase_EvgS-ArcB-TorS-like"/>
    <property type="match status" value="1"/>
</dbReference>
<dbReference type="SUPFAM" id="SSF47226">
    <property type="entry name" value="Histidine-containing phosphotransfer domain, HPT domain"/>
    <property type="match status" value="1"/>
</dbReference>
<dbReference type="SMART" id="SM00388">
    <property type="entry name" value="HisKA"/>
    <property type="match status" value="1"/>
</dbReference>
<keyword evidence="11 15" id="KW-1133">Transmembrane helix</keyword>
<sequence length="827" mass="93460">MSASKNNHFTRFIKGKIIIIFLLACFALCLAWVVSKVAFRQMMVAVENIVEPNNKLRLVNELSRQAARLDQLQRARLVKNTRKDFFYESKKTALIIDTLENLYSGDSVQLVRLQRLQKLLGQRDKLFLSYLNVRNKLINDKLFTLQVQELNNLLDKNAAQDSSITHTAKTTVTTIYPEEEKDTRSFFSKLFGKKKEPKEAYKVVNEELNIERDTIAEAIRDSLTRVMSNAVMQLEKNRLRQRALFVNRENIWINANDKLISQIQAIVKQVESEVVAQAETNNNDARLIVSGSVKKIGYIMLAFVLLTVILLYFILTDLSKSARYRKALEEARDEAEYHSKAKQRFLSNMSHEIRTPLQSIIGYAELIKDADKPQKHDIEAIYQSSGHLMQIVNEVLDYNRIISGKFSFSNEVFNITALLNEVISVMRPQTEKKQLELISNFNTTDKRFVTGDPFRLKQVLYNLLGNAIKFTTEGRVTLSVASILQGDKWNYTFRVTDTGKGITEEDINRIFNEFEQATGQPAREKRSGTGLGLAICKELVEQQGGNIHVTSKLGKGSDFTVILPFAAAEEPEYTIEEKAIDKTDDVAVWVVDDDSFILNLCALLFEKHNITYRSFQSPTDMLNAEWDDKVKIIFADIRMPGMDGKQLCANLRRKVPADVRIYALTAQALPQENDAILSAGFNGVLIKPFREKELLSLVNVKDSVNSTDVALLPNLSAVKQMTYGDEAQLNAIIEKFAEDTFSDISALKVELKNGVATNYITLLLHRMAGRTAQIGATELAAKLKAAEYAVEATGFKDKNDDILTLLTELQNLVTRLLKATANSTEMA</sequence>
<dbReference type="GO" id="GO:0000155">
    <property type="term" value="F:phosphorelay sensor kinase activity"/>
    <property type="evidence" value="ECO:0007669"/>
    <property type="project" value="InterPro"/>
</dbReference>
<dbReference type="InterPro" id="IPR001789">
    <property type="entry name" value="Sig_transdc_resp-reg_receiver"/>
</dbReference>
<dbReference type="Gene3D" id="1.10.287.130">
    <property type="match status" value="1"/>
</dbReference>
<evidence type="ECO:0000313" key="19">
    <source>
        <dbReference type="EMBL" id="RVU02825.1"/>
    </source>
</evidence>
<dbReference type="InterPro" id="IPR004358">
    <property type="entry name" value="Sig_transdc_His_kin-like_C"/>
</dbReference>
<evidence type="ECO:0000259" key="17">
    <source>
        <dbReference type="PROSITE" id="PS50110"/>
    </source>
</evidence>
<dbReference type="GO" id="GO:0005886">
    <property type="term" value="C:plasma membrane"/>
    <property type="evidence" value="ECO:0007669"/>
    <property type="project" value="UniProtKB-SubCell"/>
</dbReference>
<evidence type="ECO:0000256" key="3">
    <source>
        <dbReference type="ARBA" id="ARBA00012438"/>
    </source>
</evidence>
<comment type="catalytic activity">
    <reaction evidence="1">
        <text>ATP + protein L-histidine = ADP + protein N-phospho-L-histidine.</text>
        <dbReference type="EC" id="2.7.13.3"/>
    </reaction>
</comment>
<dbReference type="InterPro" id="IPR008207">
    <property type="entry name" value="Sig_transdc_His_kin_Hpt_dom"/>
</dbReference>
<organism evidence="19 20">
    <name type="scientific">Mucilaginibacter limnophilus</name>
    <dbReference type="NCBI Taxonomy" id="1932778"/>
    <lineage>
        <taxon>Bacteria</taxon>
        <taxon>Pseudomonadati</taxon>
        <taxon>Bacteroidota</taxon>
        <taxon>Sphingobacteriia</taxon>
        <taxon>Sphingobacteriales</taxon>
        <taxon>Sphingobacteriaceae</taxon>
        <taxon>Mucilaginibacter</taxon>
    </lineage>
</organism>
<comment type="caution">
    <text evidence="19">The sequence shown here is derived from an EMBL/GenBank/DDBJ whole genome shotgun (WGS) entry which is preliminary data.</text>
</comment>
<comment type="subcellular location">
    <subcellularLocation>
        <location evidence="2">Cell inner membrane</location>
        <topology evidence="2">Multi-pass membrane protein</topology>
    </subcellularLocation>
</comment>
<evidence type="ECO:0000256" key="13">
    <source>
        <dbReference type="PROSITE-ProRule" id="PRU00110"/>
    </source>
</evidence>
<dbReference type="PANTHER" id="PTHR43047:SF64">
    <property type="entry name" value="HISTIDINE KINASE CONTAINING CHEY-HOMOLOGOUS RECEIVER DOMAIN AND PAS DOMAIN-RELATED"/>
    <property type="match status" value="1"/>
</dbReference>
<name>A0A437MYS9_9SPHI</name>
<gene>
    <name evidence="19" type="ORF">EOD41_02490</name>
</gene>
<reference evidence="19 20" key="1">
    <citation type="submission" date="2019-01" db="EMBL/GenBank/DDBJ databases">
        <authorList>
            <person name="Chen W.-M."/>
        </authorList>
    </citation>
    <scope>NUCLEOTIDE SEQUENCE [LARGE SCALE GENOMIC DNA]</scope>
    <source>
        <strain evidence="19 20">YBJ-36</strain>
    </source>
</reference>
<dbReference type="InterPro" id="IPR036890">
    <property type="entry name" value="HATPase_C_sf"/>
</dbReference>
<evidence type="ECO:0000256" key="8">
    <source>
        <dbReference type="ARBA" id="ARBA00022692"/>
    </source>
</evidence>
<dbReference type="OrthoDB" id="9797097at2"/>
<evidence type="ECO:0000256" key="15">
    <source>
        <dbReference type="SAM" id="Phobius"/>
    </source>
</evidence>
<keyword evidence="9" id="KW-0418">Kinase</keyword>
<dbReference type="Pfam" id="PF02518">
    <property type="entry name" value="HATPase_c"/>
    <property type="match status" value="1"/>
</dbReference>
<dbReference type="PROSITE" id="PS50110">
    <property type="entry name" value="RESPONSE_REGULATORY"/>
    <property type="match status" value="1"/>
</dbReference>
<feature type="domain" description="Histidine kinase" evidence="16">
    <location>
        <begin position="348"/>
        <end position="567"/>
    </location>
</feature>
<dbReference type="PROSITE" id="PS50894">
    <property type="entry name" value="HPT"/>
    <property type="match status" value="1"/>
</dbReference>
<keyword evidence="6 14" id="KW-0597">Phosphoprotein</keyword>
<feature type="domain" description="Response regulatory" evidence="17">
    <location>
        <begin position="587"/>
        <end position="702"/>
    </location>
</feature>
<dbReference type="EMBL" id="SACK01000001">
    <property type="protein sequence ID" value="RVU02825.1"/>
    <property type="molecule type" value="Genomic_DNA"/>
</dbReference>
<keyword evidence="20" id="KW-1185">Reference proteome</keyword>
<dbReference type="InterPro" id="IPR005467">
    <property type="entry name" value="His_kinase_dom"/>
</dbReference>
<dbReference type="CDD" id="cd00082">
    <property type="entry name" value="HisKA"/>
    <property type="match status" value="1"/>
</dbReference>
<evidence type="ECO:0000256" key="2">
    <source>
        <dbReference type="ARBA" id="ARBA00004429"/>
    </source>
</evidence>
<dbReference type="FunFam" id="3.30.565.10:FF:000010">
    <property type="entry name" value="Sensor histidine kinase RcsC"/>
    <property type="match status" value="1"/>
</dbReference>
<dbReference type="Gene3D" id="3.30.565.10">
    <property type="entry name" value="Histidine kinase-like ATPase, C-terminal domain"/>
    <property type="match status" value="1"/>
</dbReference>
<feature type="transmembrane region" description="Helical" evidence="15">
    <location>
        <begin position="296"/>
        <end position="315"/>
    </location>
</feature>
<dbReference type="Gene3D" id="3.40.50.2300">
    <property type="match status" value="1"/>
</dbReference>
<evidence type="ECO:0000256" key="10">
    <source>
        <dbReference type="ARBA" id="ARBA00022840"/>
    </source>
</evidence>
<keyword evidence="4" id="KW-1003">Cell membrane</keyword>
<dbReference type="Pfam" id="PF00072">
    <property type="entry name" value="Response_reg"/>
    <property type="match status" value="1"/>
</dbReference>
<dbReference type="AlphaFoldDB" id="A0A437MYS9"/>
<evidence type="ECO:0000256" key="5">
    <source>
        <dbReference type="ARBA" id="ARBA00022519"/>
    </source>
</evidence>
<keyword evidence="7" id="KW-0808">Transferase</keyword>
<dbReference type="Proteomes" id="UP000282759">
    <property type="component" value="Unassembled WGS sequence"/>
</dbReference>
<keyword evidence="5" id="KW-0997">Cell inner membrane</keyword>
<feature type="modified residue" description="4-aspartylphosphate" evidence="14">
    <location>
        <position position="636"/>
    </location>
</feature>
<feature type="modified residue" description="Phosphohistidine" evidence="13">
    <location>
        <position position="765"/>
    </location>
</feature>
<accession>A0A437MYS9</accession>
<keyword evidence="10" id="KW-0067">ATP-binding</keyword>
<dbReference type="InterPro" id="IPR036641">
    <property type="entry name" value="HPT_dom_sf"/>
</dbReference>
<dbReference type="PANTHER" id="PTHR43047">
    <property type="entry name" value="TWO-COMPONENT HISTIDINE PROTEIN KINASE"/>
    <property type="match status" value="1"/>
</dbReference>
<proteinExistence type="predicted"/>
<evidence type="ECO:0000256" key="11">
    <source>
        <dbReference type="ARBA" id="ARBA00022989"/>
    </source>
</evidence>
<keyword evidence="12 15" id="KW-0472">Membrane</keyword>